<keyword evidence="2" id="KW-1185">Reference proteome</keyword>
<name>A0ACC2V590_9TREE</name>
<protein>
    <submittedName>
        <fullName evidence="1">Uncharacterized protein</fullName>
    </submittedName>
</protein>
<gene>
    <name evidence="1" type="ORF">QFC21_006106</name>
</gene>
<evidence type="ECO:0000313" key="2">
    <source>
        <dbReference type="Proteomes" id="UP001227268"/>
    </source>
</evidence>
<evidence type="ECO:0000313" key="1">
    <source>
        <dbReference type="EMBL" id="KAJ9094280.1"/>
    </source>
</evidence>
<reference evidence="1" key="1">
    <citation type="submission" date="2023-04" db="EMBL/GenBank/DDBJ databases">
        <title>Draft Genome sequencing of Naganishia species isolated from polar environments using Oxford Nanopore Technology.</title>
        <authorList>
            <person name="Leo P."/>
            <person name="Venkateswaran K."/>
        </authorList>
    </citation>
    <scope>NUCLEOTIDE SEQUENCE</scope>
    <source>
        <strain evidence="1">MNA-CCFEE 5423</strain>
    </source>
</reference>
<dbReference type="EMBL" id="JASBWT010000026">
    <property type="protein sequence ID" value="KAJ9094280.1"/>
    <property type="molecule type" value="Genomic_DNA"/>
</dbReference>
<proteinExistence type="predicted"/>
<dbReference type="Proteomes" id="UP001227268">
    <property type="component" value="Unassembled WGS sequence"/>
</dbReference>
<sequence>MYEEDAGLVLEEETNNRESPSTRIHSHRHEWINTLLVSPLAMHPHKAPSRQVSTTQDKTLRELRNAYKSWVDEESKWNLRDLVQAENHIKTQSETIDQLYQDVKRYKSWAPTKQWRRWRLKEDIKTAQSIAAHNTASFTELQRLLFGSQGCGISDFGNSQTPPPPNHIEPSNLSVVSTGNSSSPTTVNPESQLSATSQTGGTTARSLGNHQSDGDEARTHI</sequence>
<comment type="caution">
    <text evidence="1">The sequence shown here is derived from an EMBL/GenBank/DDBJ whole genome shotgun (WGS) entry which is preliminary data.</text>
</comment>
<organism evidence="1 2">
    <name type="scientific">Naganishia friedmannii</name>
    <dbReference type="NCBI Taxonomy" id="89922"/>
    <lineage>
        <taxon>Eukaryota</taxon>
        <taxon>Fungi</taxon>
        <taxon>Dikarya</taxon>
        <taxon>Basidiomycota</taxon>
        <taxon>Agaricomycotina</taxon>
        <taxon>Tremellomycetes</taxon>
        <taxon>Filobasidiales</taxon>
        <taxon>Filobasidiaceae</taxon>
        <taxon>Naganishia</taxon>
    </lineage>
</organism>
<accession>A0ACC2V590</accession>